<evidence type="ECO:0000256" key="3">
    <source>
        <dbReference type="ARBA" id="ARBA00022723"/>
    </source>
</evidence>
<keyword evidence="7" id="KW-0482">Metalloprotease</keyword>
<dbReference type="Pfam" id="PF05572">
    <property type="entry name" value="Peptidase_M43"/>
    <property type="match status" value="1"/>
</dbReference>
<dbReference type="AlphaFoldDB" id="A0A383WMF6"/>
<accession>A0A383WMF6</accession>
<dbReference type="CDD" id="cd04275">
    <property type="entry name" value="ZnMc_pappalysin_like"/>
    <property type="match status" value="1"/>
</dbReference>
<evidence type="ECO:0000256" key="9">
    <source>
        <dbReference type="SAM" id="MobiDB-lite"/>
    </source>
</evidence>
<dbReference type="PANTHER" id="PTHR47466">
    <property type="match status" value="1"/>
</dbReference>
<dbReference type="STRING" id="3088.A0A383WMF6"/>
<dbReference type="GO" id="GO:0006508">
    <property type="term" value="P:proteolysis"/>
    <property type="evidence" value="ECO:0007669"/>
    <property type="project" value="UniProtKB-KW"/>
</dbReference>
<dbReference type="EMBL" id="FNXT01001326">
    <property type="protein sequence ID" value="SZX78647.1"/>
    <property type="molecule type" value="Genomic_DNA"/>
</dbReference>
<evidence type="ECO:0000313" key="13">
    <source>
        <dbReference type="EMBL" id="SZX78647.1"/>
    </source>
</evidence>
<dbReference type="PANTHER" id="PTHR47466:SF1">
    <property type="entry name" value="METALLOPROTEASE MEP1 (AFU_ORTHOLOGUE AFUA_1G07730)-RELATED"/>
    <property type="match status" value="1"/>
</dbReference>
<keyword evidence="8" id="KW-1015">Disulfide bond</keyword>
<sequence length="348" mass="37397">MSMLLLVLAACILAGARPAAAHPAHKHGRKLQQRREAAGTNETIAAAAAALLNTAQDVPSELPANLGEESPPPADAPVSERRCATDEGTKEKREAAERRFKQRLQQIKRRGEGVSIAQAAPVIQVYFHVMTLNNRAGVVSRERINAQIATLNAAFSSAFSFQLVSAQQYSTSSKRVFNAGYGSRGELDTKAALRQGSATTLNIYTWEPERGILGWATFPSDYQPVGNARIRDGVVLLHSSVNGGSAVPYNLGDTAVHEVGHWLGLYHTFQGGCGTTDTANSGDFVPDTPAVGGPNYGCPIGINTCIDAQGSDLVKNFMDYTDDNCMDSFTSNQVSRMQAQWTAWRSGR</sequence>
<protein>
    <recommendedName>
        <fullName evidence="11">Peptidase M43 pregnancy-associated plasma-A domain-containing protein</fullName>
    </recommendedName>
</protein>
<dbReference type="InterPro" id="IPR008754">
    <property type="entry name" value="Peptidase_M43"/>
</dbReference>
<gene>
    <name evidence="13" type="ORF">BQ4739_LOCUS18966</name>
    <name evidence="12" type="ORF">BQ4739_LOCUS7562</name>
</gene>
<feature type="domain" description="Peptidase M43 pregnancy-associated plasma-A" evidence="11">
    <location>
        <begin position="252"/>
        <end position="339"/>
    </location>
</feature>
<evidence type="ECO:0000313" key="12">
    <source>
        <dbReference type="EMBL" id="SZX67141.1"/>
    </source>
</evidence>
<evidence type="ECO:0000256" key="8">
    <source>
        <dbReference type="ARBA" id="ARBA00023157"/>
    </source>
</evidence>
<name>A0A383WMF6_TETOB</name>
<dbReference type="GO" id="GO:0008237">
    <property type="term" value="F:metallopeptidase activity"/>
    <property type="evidence" value="ECO:0007669"/>
    <property type="project" value="UniProtKB-KW"/>
</dbReference>
<evidence type="ECO:0000256" key="2">
    <source>
        <dbReference type="ARBA" id="ARBA00022670"/>
    </source>
</evidence>
<reference evidence="13 14" key="1">
    <citation type="submission" date="2016-10" db="EMBL/GenBank/DDBJ databases">
        <authorList>
            <person name="Cai Z."/>
        </authorList>
    </citation>
    <scope>NUCLEOTIDE SEQUENCE [LARGE SCALE GENOMIC DNA]</scope>
</reference>
<evidence type="ECO:0000256" key="5">
    <source>
        <dbReference type="ARBA" id="ARBA00022801"/>
    </source>
</evidence>
<evidence type="ECO:0000256" key="4">
    <source>
        <dbReference type="ARBA" id="ARBA00022729"/>
    </source>
</evidence>
<evidence type="ECO:0000256" key="1">
    <source>
        <dbReference type="ARBA" id="ARBA00008721"/>
    </source>
</evidence>
<evidence type="ECO:0000256" key="6">
    <source>
        <dbReference type="ARBA" id="ARBA00022833"/>
    </source>
</evidence>
<keyword evidence="3" id="KW-0479">Metal-binding</keyword>
<keyword evidence="5" id="KW-0378">Hydrolase</keyword>
<evidence type="ECO:0000256" key="10">
    <source>
        <dbReference type="SAM" id="SignalP"/>
    </source>
</evidence>
<dbReference type="SUPFAM" id="SSF55486">
    <property type="entry name" value="Metalloproteases ('zincins'), catalytic domain"/>
    <property type="match status" value="1"/>
</dbReference>
<dbReference type="EMBL" id="FNXT01000770">
    <property type="protein sequence ID" value="SZX67141.1"/>
    <property type="molecule type" value="Genomic_DNA"/>
</dbReference>
<keyword evidence="2" id="KW-0645">Protease</keyword>
<feature type="compositionally biased region" description="Basic and acidic residues" evidence="9">
    <location>
        <begin position="78"/>
        <end position="97"/>
    </location>
</feature>
<evidence type="ECO:0000313" key="14">
    <source>
        <dbReference type="Proteomes" id="UP000256970"/>
    </source>
</evidence>
<feature type="chain" id="PRO_5033361574" description="Peptidase M43 pregnancy-associated plasma-A domain-containing protein" evidence="10">
    <location>
        <begin position="22"/>
        <end position="348"/>
    </location>
</feature>
<keyword evidence="14" id="KW-1185">Reference proteome</keyword>
<feature type="region of interest" description="Disordered" evidence="9">
    <location>
        <begin position="61"/>
        <end position="97"/>
    </location>
</feature>
<keyword evidence="4 10" id="KW-0732">Signal</keyword>
<keyword evidence="6" id="KW-0862">Zinc</keyword>
<evidence type="ECO:0000256" key="7">
    <source>
        <dbReference type="ARBA" id="ARBA00023049"/>
    </source>
</evidence>
<dbReference type="InterPro" id="IPR024079">
    <property type="entry name" value="MetalloPept_cat_dom_sf"/>
</dbReference>
<feature type="signal peptide" evidence="10">
    <location>
        <begin position="1"/>
        <end position="21"/>
    </location>
</feature>
<organism evidence="13 14">
    <name type="scientific">Tetradesmus obliquus</name>
    <name type="common">Green alga</name>
    <name type="synonym">Acutodesmus obliquus</name>
    <dbReference type="NCBI Taxonomy" id="3088"/>
    <lineage>
        <taxon>Eukaryota</taxon>
        <taxon>Viridiplantae</taxon>
        <taxon>Chlorophyta</taxon>
        <taxon>core chlorophytes</taxon>
        <taxon>Chlorophyceae</taxon>
        <taxon>CS clade</taxon>
        <taxon>Sphaeropleales</taxon>
        <taxon>Scenedesmaceae</taxon>
        <taxon>Tetradesmus</taxon>
    </lineage>
</organism>
<dbReference type="Proteomes" id="UP000256970">
    <property type="component" value="Unassembled WGS sequence"/>
</dbReference>
<dbReference type="Gene3D" id="3.40.390.10">
    <property type="entry name" value="Collagenase (Catalytic Domain)"/>
    <property type="match status" value="1"/>
</dbReference>
<evidence type="ECO:0000259" key="11">
    <source>
        <dbReference type="Pfam" id="PF05572"/>
    </source>
</evidence>
<proteinExistence type="inferred from homology"/>
<comment type="similarity">
    <text evidence="1">Belongs to the peptidase M43B family.</text>
</comment>
<dbReference type="GO" id="GO:0046872">
    <property type="term" value="F:metal ion binding"/>
    <property type="evidence" value="ECO:0007669"/>
    <property type="project" value="UniProtKB-KW"/>
</dbReference>